<dbReference type="Proteomes" id="UP001058429">
    <property type="component" value="Chromosome"/>
</dbReference>
<dbReference type="SUPFAM" id="SSF55166">
    <property type="entry name" value="Hedgehog/DD-peptidase"/>
    <property type="match status" value="1"/>
</dbReference>
<evidence type="ECO:0000313" key="11">
    <source>
        <dbReference type="EMBL" id="UXC63066.1"/>
    </source>
</evidence>
<dbReference type="GO" id="GO:0160237">
    <property type="term" value="F:D-Ala-D-Ala dipeptidase activity"/>
    <property type="evidence" value="ECO:0007669"/>
    <property type="project" value="UniProtKB-EC"/>
</dbReference>
<dbReference type="PIRSF" id="PIRSF026671">
    <property type="entry name" value="AA_dipeptidase"/>
    <property type="match status" value="1"/>
</dbReference>
<protein>
    <recommendedName>
        <fullName evidence="9 10">D-alanyl-D-alanine dipeptidase</fullName>
        <shortName evidence="9 10">D-Ala-D-Ala dipeptidase</shortName>
        <ecNumber evidence="9 10">3.4.13.22</ecNumber>
    </recommendedName>
</protein>
<comment type="caution">
    <text evidence="9">Lacks conserved residue(s) required for the propagation of feature annotation.</text>
</comment>
<gene>
    <name evidence="11" type="ORF">N4562_08340</name>
</gene>
<evidence type="ECO:0000256" key="6">
    <source>
        <dbReference type="ARBA" id="ARBA00022997"/>
    </source>
</evidence>
<keyword evidence="3" id="KW-0479">Metal-binding</keyword>
<evidence type="ECO:0000256" key="5">
    <source>
        <dbReference type="ARBA" id="ARBA00022833"/>
    </source>
</evidence>
<dbReference type="HAMAP" id="MF_01924">
    <property type="entry name" value="A_A_dipeptidase"/>
    <property type="match status" value="1"/>
</dbReference>
<proteinExistence type="inferred from homology"/>
<dbReference type="GO" id="GO:0046872">
    <property type="term" value="F:metal ion binding"/>
    <property type="evidence" value="ECO:0007669"/>
    <property type="project" value="UniProtKB-KW"/>
</dbReference>
<dbReference type="AlphaFoldDB" id="A0A222W504"/>
<evidence type="ECO:0000256" key="3">
    <source>
        <dbReference type="ARBA" id="ARBA00022723"/>
    </source>
</evidence>
<keyword evidence="4 9" id="KW-0378">Hydrolase</keyword>
<dbReference type="CDD" id="cd14840">
    <property type="entry name" value="D-Ala-D-Ala_dipeptidase_Aad"/>
    <property type="match status" value="1"/>
</dbReference>
<comment type="similarity">
    <text evidence="9 10">Belongs to the peptidase M15D family.</text>
</comment>
<dbReference type="Gene3D" id="3.30.1380.10">
    <property type="match status" value="1"/>
</dbReference>
<keyword evidence="8 10" id="KW-0961">Cell wall biogenesis/degradation</keyword>
<keyword evidence="6 9" id="KW-0224">Dipeptidase</keyword>
<evidence type="ECO:0000256" key="2">
    <source>
        <dbReference type="ARBA" id="ARBA00022670"/>
    </source>
</evidence>
<dbReference type="EC" id="3.4.13.22" evidence="9 10"/>
<comment type="catalytic activity">
    <reaction evidence="1 9 10">
        <text>D-alanyl-D-alanine + H2O = 2 D-alanine</text>
        <dbReference type="Rhea" id="RHEA:20661"/>
        <dbReference type="ChEBI" id="CHEBI:15377"/>
        <dbReference type="ChEBI" id="CHEBI:57416"/>
        <dbReference type="ChEBI" id="CHEBI:57822"/>
        <dbReference type="EC" id="3.4.13.22"/>
    </reaction>
</comment>
<reference evidence="11" key="1">
    <citation type="submission" date="2022-09" db="EMBL/GenBank/DDBJ databases">
        <title>Complete genome of Ligilactobacillus agilis AM_LB6, isolated from chicken feces.</title>
        <authorList>
            <person name="den Bakker H.C."/>
            <person name="Mann A."/>
        </authorList>
    </citation>
    <scope>NUCLEOTIDE SEQUENCE</scope>
    <source>
        <strain evidence="11">AM_LB6</strain>
    </source>
</reference>
<evidence type="ECO:0000256" key="7">
    <source>
        <dbReference type="ARBA" id="ARBA00023049"/>
    </source>
</evidence>
<dbReference type="GO" id="GO:0071555">
    <property type="term" value="P:cell wall organization"/>
    <property type="evidence" value="ECO:0007669"/>
    <property type="project" value="UniProtKB-KW"/>
</dbReference>
<feature type="active site" description="Proton donor/acceptor" evidence="9">
    <location>
        <position position="164"/>
    </location>
</feature>
<sequence>MQTQLSDFVNLQTLTEDLIIELAYATPNNFTGQVVYDFTTAIARRGSAQKLAEASKILKKQGYRIKVWDAYRPVSAQLKLFEVYPDPTFVAKPNPNFSHQKGVTFDVTLTDLAGKELVMPTAFDDFSEKAKRSSKHLWSPEALANYNLLNDAMTQAGFIGYPNEWWDFRDSQMDEYGPLSANPNDY</sequence>
<dbReference type="PANTHER" id="PTHR43126">
    <property type="entry name" value="D-ALANYL-D-ALANINE DIPEPTIDASE"/>
    <property type="match status" value="1"/>
</dbReference>
<keyword evidence="2 9" id="KW-0645">Protease</keyword>
<dbReference type="STRING" id="1601.GCA_001243975_02102"/>
<feature type="site" description="Transition state stabilizer" evidence="9">
    <location>
        <position position="72"/>
    </location>
</feature>
<dbReference type="GeneID" id="75137855"/>
<organism evidence="11 12">
    <name type="scientific">Ligilactobacillus agilis</name>
    <dbReference type="NCBI Taxonomy" id="1601"/>
    <lineage>
        <taxon>Bacteria</taxon>
        <taxon>Bacillati</taxon>
        <taxon>Bacillota</taxon>
        <taxon>Bacilli</taxon>
        <taxon>Lactobacillales</taxon>
        <taxon>Lactobacillaceae</taxon>
        <taxon>Ligilactobacillus</taxon>
    </lineage>
</organism>
<evidence type="ECO:0000256" key="1">
    <source>
        <dbReference type="ARBA" id="ARBA00001362"/>
    </source>
</evidence>
<evidence type="ECO:0000313" key="12">
    <source>
        <dbReference type="Proteomes" id="UP001058429"/>
    </source>
</evidence>
<evidence type="ECO:0000256" key="8">
    <source>
        <dbReference type="ARBA" id="ARBA00023316"/>
    </source>
</evidence>
<dbReference type="EMBL" id="CP104396">
    <property type="protein sequence ID" value="UXC63066.1"/>
    <property type="molecule type" value="Genomic_DNA"/>
</dbReference>
<dbReference type="Pfam" id="PF01427">
    <property type="entry name" value="Peptidase_M15"/>
    <property type="match status" value="1"/>
</dbReference>
<comment type="function">
    <text evidence="9 10">Catalyzes hydrolysis of the D-alanyl-D-alanine dipeptide.</text>
</comment>
<dbReference type="GO" id="GO:0008237">
    <property type="term" value="F:metallopeptidase activity"/>
    <property type="evidence" value="ECO:0007669"/>
    <property type="project" value="UniProtKB-KW"/>
</dbReference>
<evidence type="ECO:0000256" key="10">
    <source>
        <dbReference type="PIRNR" id="PIRNR026671"/>
    </source>
</evidence>
<dbReference type="PANTHER" id="PTHR43126:SF1">
    <property type="entry name" value="D-ALANYL-D-ALANINE DIPEPTIDASE"/>
    <property type="match status" value="1"/>
</dbReference>
<keyword evidence="5" id="KW-0862">Zinc</keyword>
<evidence type="ECO:0000256" key="4">
    <source>
        <dbReference type="ARBA" id="ARBA00022801"/>
    </source>
</evidence>
<accession>A0A222W504</accession>
<dbReference type="RefSeq" id="WP_094130322.1">
    <property type="nucleotide sequence ID" value="NZ_BLAN01000075.1"/>
</dbReference>
<dbReference type="InterPro" id="IPR009045">
    <property type="entry name" value="Zn_M74/Hedgehog-like"/>
</dbReference>
<dbReference type="KEGG" id="lagl:BEN83_07000"/>
<name>A0A222W504_9LACO</name>
<keyword evidence="7 9" id="KW-0482">Metalloprotease</keyword>
<evidence type="ECO:0000256" key="9">
    <source>
        <dbReference type="HAMAP-Rule" id="MF_01924"/>
    </source>
</evidence>
<dbReference type="InterPro" id="IPR000755">
    <property type="entry name" value="A_A_dipeptidase"/>
</dbReference>
<dbReference type="GO" id="GO:0006508">
    <property type="term" value="P:proteolysis"/>
    <property type="evidence" value="ECO:0007669"/>
    <property type="project" value="UniProtKB-KW"/>
</dbReference>